<evidence type="ECO:0000259" key="5">
    <source>
        <dbReference type="PROSITE" id="PS51471"/>
    </source>
</evidence>
<accession>A0ABD3K2H3</accession>
<dbReference type="InterPro" id="IPR026992">
    <property type="entry name" value="DIOX_N"/>
</dbReference>
<dbReference type="Pfam" id="PF14226">
    <property type="entry name" value="DIOX_N"/>
    <property type="match status" value="1"/>
</dbReference>
<dbReference type="PROSITE" id="PS51471">
    <property type="entry name" value="FE2OG_OXY"/>
    <property type="match status" value="1"/>
</dbReference>
<keyword evidence="2 4" id="KW-0479">Metal-binding</keyword>
<dbReference type="Proteomes" id="UP001634007">
    <property type="component" value="Unassembled WGS sequence"/>
</dbReference>
<keyword evidence="4" id="KW-0560">Oxidoreductase</keyword>
<evidence type="ECO:0000256" key="1">
    <source>
        <dbReference type="ARBA" id="ARBA00008056"/>
    </source>
</evidence>
<dbReference type="PANTHER" id="PTHR47991">
    <property type="entry name" value="OXOGLUTARATE/IRON-DEPENDENT DIOXYGENASE"/>
    <property type="match status" value="1"/>
</dbReference>
<name>A0ABD3K2H3_EUCGL</name>
<evidence type="ECO:0000313" key="6">
    <source>
        <dbReference type="EMBL" id="KAL3729960.1"/>
    </source>
</evidence>
<dbReference type="InterPro" id="IPR044861">
    <property type="entry name" value="IPNS-like_FE2OG_OXY"/>
</dbReference>
<evidence type="ECO:0000256" key="4">
    <source>
        <dbReference type="RuleBase" id="RU003682"/>
    </source>
</evidence>
<keyword evidence="7" id="KW-1185">Reference proteome</keyword>
<dbReference type="InterPro" id="IPR050295">
    <property type="entry name" value="Plant_2OG-oxidoreductases"/>
</dbReference>
<evidence type="ECO:0000256" key="3">
    <source>
        <dbReference type="ARBA" id="ARBA00023004"/>
    </source>
</evidence>
<comment type="caution">
    <text evidence="6">The sequence shown here is derived from an EMBL/GenBank/DDBJ whole genome shotgun (WGS) entry which is preliminary data.</text>
</comment>
<dbReference type="InterPro" id="IPR027443">
    <property type="entry name" value="IPNS-like_sf"/>
</dbReference>
<reference evidence="6 7" key="1">
    <citation type="submission" date="2024-11" db="EMBL/GenBank/DDBJ databases">
        <title>Chromosome-level genome assembly of Eucalyptus globulus Labill. provides insights into its genome evolution.</title>
        <authorList>
            <person name="Li X."/>
        </authorList>
    </citation>
    <scope>NUCLEOTIDE SEQUENCE [LARGE SCALE GENOMIC DNA]</scope>
    <source>
        <strain evidence="6">CL2024</strain>
        <tissue evidence="6">Fresh tender leaves</tissue>
    </source>
</reference>
<organism evidence="6 7">
    <name type="scientific">Eucalyptus globulus</name>
    <name type="common">Tasmanian blue gum</name>
    <dbReference type="NCBI Taxonomy" id="34317"/>
    <lineage>
        <taxon>Eukaryota</taxon>
        <taxon>Viridiplantae</taxon>
        <taxon>Streptophyta</taxon>
        <taxon>Embryophyta</taxon>
        <taxon>Tracheophyta</taxon>
        <taxon>Spermatophyta</taxon>
        <taxon>Magnoliopsida</taxon>
        <taxon>eudicotyledons</taxon>
        <taxon>Gunneridae</taxon>
        <taxon>Pentapetalae</taxon>
        <taxon>rosids</taxon>
        <taxon>malvids</taxon>
        <taxon>Myrtales</taxon>
        <taxon>Myrtaceae</taxon>
        <taxon>Myrtoideae</taxon>
        <taxon>Eucalypteae</taxon>
        <taxon>Eucalyptus</taxon>
    </lineage>
</organism>
<comment type="similarity">
    <text evidence="1 4">Belongs to the iron/ascorbate-dependent oxidoreductase family.</text>
</comment>
<dbReference type="GO" id="GO:0016491">
    <property type="term" value="F:oxidoreductase activity"/>
    <property type="evidence" value="ECO:0007669"/>
    <property type="project" value="UniProtKB-KW"/>
</dbReference>
<dbReference type="Gene3D" id="2.60.120.330">
    <property type="entry name" value="B-lactam Antibiotic, Isopenicillin N Synthase, Chain"/>
    <property type="match status" value="1"/>
</dbReference>
<gene>
    <name evidence="6" type="ORF">ACJRO7_027028</name>
</gene>
<protein>
    <recommendedName>
        <fullName evidence="5">Fe2OG dioxygenase domain-containing protein</fullName>
    </recommendedName>
</protein>
<proteinExistence type="inferred from homology"/>
<feature type="domain" description="Fe2OG dioxygenase" evidence="5">
    <location>
        <begin position="218"/>
        <end position="318"/>
    </location>
</feature>
<dbReference type="Pfam" id="PF03171">
    <property type="entry name" value="2OG-FeII_Oxy"/>
    <property type="match status" value="1"/>
</dbReference>
<dbReference type="SUPFAM" id="SSF51197">
    <property type="entry name" value="Clavaminate synthase-like"/>
    <property type="match status" value="1"/>
</dbReference>
<keyword evidence="3 4" id="KW-0408">Iron</keyword>
<evidence type="ECO:0000313" key="7">
    <source>
        <dbReference type="Proteomes" id="UP001634007"/>
    </source>
</evidence>
<evidence type="ECO:0000256" key="2">
    <source>
        <dbReference type="ARBA" id="ARBA00022723"/>
    </source>
</evidence>
<sequence length="368" mass="40397">MDTVSPVAPSHQEASSPHIKITSAKTLAESTNLASIPSHYAFTTPTSGDQAVHPDHDDSIPVIDFSLLSSSNPDQRCKAVSDLAKACEDWGIFMLINHGVPESQMKATVDALMGFFDLTEEEKNEFQGKNLLDPIIYGTSFRASVDKVFLWRDFLKMMVYPKFHCPPEPEGMSTVCCTEVLAEYTGKLRKLARELLKGVSESLGLGPGYIDEAMNIDSSLQILAANLYPPCPQPELAVGLPSHSDIGLLTILMQNDISGLQVHHGGKWVKVDPIPNAFVVNTADQLEIMSNEKYKSALHRAVVNNKTTRISIPFSTGPSLDTVVVPAEQLVDGKHNQATDISMNYKEYMEFKQSTVLHKGLCPNQVKI</sequence>
<dbReference type="EMBL" id="JBJKBG010000007">
    <property type="protein sequence ID" value="KAL3729960.1"/>
    <property type="molecule type" value="Genomic_DNA"/>
</dbReference>
<dbReference type="InterPro" id="IPR005123">
    <property type="entry name" value="Oxoglu/Fe-dep_dioxygenase_dom"/>
</dbReference>
<dbReference type="GO" id="GO:0046872">
    <property type="term" value="F:metal ion binding"/>
    <property type="evidence" value="ECO:0007669"/>
    <property type="project" value="UniProtKB-KW"/>
</dbReference>
<dbReference type="FunFam" id="2.60.120.330:FF:000134">
    <property type="entry name" value="Uncharacterized protein"/>
    <property type="match status" value="1"/>
</dbReference>
<dbReference type="AlphaFoldDB" id="A0ABD3K2H3"/>